<feature type="transmembrane region" description="Helical" evidence="6">
    <location>
        <begin position="58"/>
        <end position="79"/>
    </location>
</feature>
<evidence type="ECO:0000256" key="3">
    <source>
        <dbReference type="ARBA" id="ARBA00022692"/>
    </source>
</evidence>
<feature type="transmembrane region" description="Helical" evidence="6">
    <location>
        <begin position="222"/>
        <end position="243"/>
    </location>
</feature>
<dbReference type="eggNOG" id="KOG1289">
    <property type="taxonomic scope" value="Eukaryota"/>
</dbReference>
<feature type="transmembrane region" description="Helical" evidence="6">
    <location>
        <begin position="25"/>
        <end position="52"/>
    </location>
</feature>
<evidence type="ECO:0000256" key="1">
    <source>
        <dbReference type="ARBA" id="ARBA00004141"/>
    </source>
</evidence>
<name>W9WN88_9EURO</name>
<evidence type="ECO:0000313" key="7">
    <source>
        <dbReference type="EMBL" id="EXJ66475.1"/>
    </source>
</evidence>
<reference evidence="7 8" key="1">
    <citation type="submission" date="2013-03" db="EMBL/GenBank/DDBJ databases">
        <title>The Genome Sequence of Cladophialophora psammophila CBS 110553.</title>
        <authorList>
            <consortium name="The Broad Institute Genomics Platform"/>
            <person name="Cuomo C."/>
            <person name="de Hoog S."/>
            <person name="Gorbushina A."/>
            <person name="Walker B."/>
            <person name="Young S.K."/>
            <person name="Zeng Q."/>
            <person name="Gargeya S."/>
            <person name="Fitzgerald M."/>
            <person name="Haas B."/>
            <person name="Abouelleil A."/>
            <person name="Allen A.W."/>
            <person name="Alvarado L."/>
            <person name="Arachchi H.M."/>
            <person name="Berlin A.M."/>
            <person name="Chapman S.B."/>
            <person name="Gainer-Dewar J."/>
            <person name="Goldberg J."/>
            <person name="Griggs A."/>
            <person name="Gujja S."/>
            <person name="Hansen M."/>
            <person name="Howarth C."/>
            <person name="Imamovic A."/>
            <person name="Ireland A."/>
            <person name="Larimer J."/>
            <person name="McCowan C."/>
            <person name="Murphy C."/>
            <person name="Pearson M."/>
            <person name="Poon T.W."/>
            <person name="Priest M."/>
            <person name="Roberts A."/>
            <person name="Saif S."/>
            <person name="Shea T."/>
            <person name="Sisk P."/>
            <person name="Sykes S."/>
            <person name="Wortman J."/>
            <person name="Nusbaum C."/>
            <person name="Birren B."/>
        </authorList>
    </citation>
    <scope>NUCLEOTIDE SEQUENCE [LARGE SCALE GENOMIC DNA]</scope>
    <source>
        <strain evidence="7 8">CBS 110553</strain>
    </source>
</reference>
<comment type="subcellular location">
    <subcellularLocation>
        <location evidence="1">Membrane</location>
        <topology evidence="1">Multi-pass membrane protein</topology>
    </subcellularLocation>
</comment>
<evidence type="ECO:0000256" key="5">
    <source>
        <dbReference type="ARBA" id="ARBA00023136"/>
    </source>
</evidence>
<dbReference type="EMBL" id="AMGX01000020">
    <property type="protein sequence ID" value="EXJ66475.1"/>
    <property type="molecule type" value="Genomic_DNA"/>
</dbReference>
<dbReference type="InterPro" id="IPR002293">
    <property type="entry name" value="AA/rel_permease1"/>
</dbReference>
<comment type="caution">
    <text evidence="7">The sequence shown here is derived from an EMBL/GenBank/DDBJ whole genome shotgun (WGS) entry which is preliminary data.</text>
</comment>
<keyword evidence="5 6" id="KW-0472">Membrane</keyword>
<dbReference type="Proteomes" id="UP000019471">
    <property type="component" value="Unassembled WGS sequence"/>
</dbReference>
<keyword evidence="4 6" id="KW-1133">Transmembrane helix</keyword>
<evidence type="ECO:0008006" key="9">
    <source>
        <dbReference type="Google" id="ProtNLM"/>
    </source>
</evidence>
<feature type="transmembrane region" description="Helical" evidence="6">
    <location>
        <begin position="110"/>
        <end position="135"/>
    </location>
</feature>
<feature type="transmembrane region" description="Helical" evidence="6">
    <location>
        <begin position="358"/>
        <end position="380"/>
    </location>
</feature>
<keyword evidence="3 6" id="KW-0812">Transmembrane</keyword>
<dbReference type="GO" id="GO:0016020">
    <property type="term" value="C:membrane"/>
    <property type="evidence" value="ECO:0007669"/>
    <property type="project" value="UniProtKB-SubCell"/>
</dbReference>
<feature type="transmembrane region" description="Helical" evidence="6">
    <location>
        <begin position="174"/>
        <end position="197"/>
    </location>
</feature>
<gene>
    <name evidence="7" type="ORF">A1O5_10627</name>
</gene>
<dbReference type="GeneID" id="19195320"/>
<dbReference type="OrthoDB" id="4476201at2759"/>
<feature type="transmembrane region" description="Helical" evidence="6">
    <location>
        <begin position="255"/>
        <end position="277"/>
    </location>
</feature>
<evidence type="ECO:0000256" key="4">
    <source>
        <dbReference type="ARBA" id="ARBA00022989"/>
    </source>
</evidence>
<dbReference type="PANTHER" id="PTHR45649:SF24">
    <property type="entry name" value="TRANSPORT PROTEIN, PUTATIVE (AFU_ORTHOLOGUE AFUA_2G15150)-RELATED"/>
    <property type="match status" value="1"/>
</dbReference>
<feature type="transmembrane region" description="Helical" evidence="6">
    <location>
        <begin position="386"/>
        <end position="408"/>
    </location>
</feature>
<dbReference type="PANTHER" id="PTHR45649">
    <property type="entry name" value="AMINO-ACID PERMEASE BAT1"/>
    <property type="match status" value="1"/>
</dbReference>
<accession>W9WN88</accession>
<evidence type="ECO:0000256" key="6">
    <source>
        <dbReference type="SAM" id="Phobius"/>
    </source>
</evidence>
<proteinExistence type="predicted"/>
<dbReference type="HOGENOM" id="CLU_004495_2_4_1"/>
<feature type="transmembrane region" description="Helical" evidence="6">
    <location>
        <begin position="297"/>
        <end position="326"/>
    </location>
</feature>
<dbReference type="AlphaFoldDB" id="W9WN88"/>
<evidence type="ECO:0000313" key="8">
    <source>
        <dbReference type="Proteomes" id="UP000019471"/>
    </source>
</evidence>
<feature type="transmembrane region" description="Helical" evidence="6">
    <location>
        <begin position="147"/>
        <end position="167"/>
    </location>
</feature>
<dbReference type="PIRSF" id="PIRSF006060">
    <property type="entry name" value="AA_transporter"/>
    <property type="match status" value="1"/>
</dbReference>
<keyword evidence="2" id="KW-0813">Transport</keyword>
<protein>
    <recommendedName>
        <fullName evidence="9">Choline transporter</fullName>
    </recommendedName>
</protein>
<dbReference type="GO" id="GO:0022857">
    <property type="term" value="F:transmembrane transporter activity"/>
    <property type="evidence" value="ECO:0007669"/>
    <property type="project" value="InterPro"/>
</dbReference>
<feature type="transmembrane region" description="Helical" evidence="6">
    <location>
        <begin position="460"/>
        <end position="481"/>
    </location>
</feature>
<keyword evidence="8" id="KW-1185">Reference proteome</keyword>
<dbReference type="Pfam" id="PF13520">
    <property type="entry name" value="AA_permease_2"/>
    <property type="match status" value="1"/>
</dbReference>
<sequence length="497" mass="54356">MAHAGINMKLFAADESAPIKKSLSFFGILAAGYNVSNSWLVVAATMVVSLIYGPMNTIWGLCTTTLFYACIGLTLAELVSAYPTTGGQYHWTSILAPASISRPASYFTGFISWFSWLTLAASAQGALSYLVYALAFSNNPNFVPHPWMSFLLYEAMTCLSVLMNLFLHKLLPKYYMFGFILSLLSFVVITVTCFATAKDKSSSSFVWLTSISGYGWPKGVDFLIALASPVVAFCPLDGAVHLVEEVKQAPKVVPRTILAALSTSFLTSIVFTLSALYSISDFDSVLSTPSGFLLWEVWAQATGSTAATTVFTCLIIVLLPVGSIACTQVDSMMTWSLGCDKALAFSNKLGTINKRLQAPVWALLLNGFLMFLIGILYLFSTLAFNAIIGSAIILQQITFAVPAILLIYHRRSPEALPTHRAFRLPNWLGWFVNVSTVLCTICTTIFFLLPSTSYVDSETMNYACVVVTGVLLLALVNWIAFARKHYHGPRSITLHRD</sequence>
<evidence type="ECO:0000256" key="2">
    <source>
        <dbReference type="ARBA" id="ARBA00022448"/>
    </source>
</evidence>
<dbReference type="RefSeq" id="XP_007749393.1">
    <property type="nucleotide sequence ID" value="XM_007751203.1"/>
</dbReference>
<dbReference type="Gene3D" id="1.20.1740.10">
    <property type="entry name" value="Amino acid/polyamine transporter I"/>
    <property type="match status" value="1"/>
</dbReference>
<dbReference type="STRING" id="1182543.W9WN88"/>
<feature type="transmembrane region" description="Helical" evidence="6">
    <location>
        <begin position="428"/>
        <end position="448"/>
    </location>
</feature>
<organism evidence="7 8">
    <name type="scientific">Cladophialophora psammophila CBS 110553</name>
    <dbReference type="NCBI Taxonomy" id="1182543"/>
    <lineage>
        <taxon>Eukaryota</taxon>
        <taxon>Fungi</taxon>
        <taxon>Dikarya</taxon>
        <taxon>Ascomycota</taxon>
        <taxon>Pezizomycotina</taxon>
        <taxon>Eurotiomycetes</taxon>
        <taxon>Chaetothyriomycetidae</taxon>
        <taxon>Chaetothyriales</taxon>
        <taxon>Herpotrichiellaceae</taxon>
        <taxon>Cladophialophora</taxon>
    </lineage>
</organism>